<comment type="caution">
    <text evidence="1">The sequence shown here is derived from an EMBL/GenBank/DDBJ whole genome shotgun (WGS) entry which is preliminary data.</text>
</comment>
<dbReference type="AlphaFoldDB" id="A0AAN4Z920"/>
<dbReference type="EMBL" id="BTRK01000002">
    <property type="protein sequence ID" value="GMR34661.1"/>
    <property type="molecule type" value="Genomic_DNA"/>
</dbReference>
<feature type="non-terminal residue" evidence="1">
    <location>
        <position position="104"/>
    </location>
</feature>
<evidence type="ECO:0000313" key="2">
    <source>
        <dbReference type="Proteomes" id="UP001328107"/>
    </source>
</evidence>
<proteinExistence type="predicted"/>
<evidence type="ECO:0000313" key="1">
    <source>
        <dbReference type="EMBL" id="GMR34661.1"/>
    </source>
</evidence>
<sequence>VVFKKVMGEGRASHDGSFTVSSKNYTSTYEGSFFQWSHHFKLSSRAGLQIFHTCNKKNCWEQEPLIEVPYEHVSTRVEKKKPFDLRRFELNAKFNDAKIDCVKM</sequence>
<dbReference type="Proteomes" id="UP001328107">
    <property type="component" value="Unassembled WGS sequence"/>
</dbReference>
<keyword evidence="2" id="KW-1185">Reference proteome</keyword>
<organism evidence="1 2">
    <name type="scientific">Pristionchus mayeri</name>
    <dbReference type="NCBI Taxonomy" id="1317129"/>
    <lineage>
        <taxon>Eukaryota</taxon>
        <taxon>Metazoa</taxon>
        <taxon>Ecdysozoa</taxon>
        <taxon>Nematoda</taxon>
        <taxon>Chromadorea</taxon>
        <taxon>Rhabditida</taxon>
        <taxon>Rhabditina</taxon>
        <taxon>Diplogasteromorpha</taxon>
        <taxon>Diplogasteroidea</taxon>
        <taxon>Neodiplogasteridae</taxon>
        <taxon>Pristionchus</taxon>
    </lineage>
</organism>
<name>A0AAN4Z920_9BILA</name>
<protein>
    <submittedName>
        <fullName evidence="1">Uncharacterized protein</fullName>
    </submittedName>
</protein>
<accession>A0AAN4Z920</accession>
<gene>
    <name evidence="1" type="ORF">PMAYCL1PPCAC_04856</name>
</gene>
<reference evidence="2" key="1">
    <citation type="submission" date="2022-10" db="EMBL/GenBank/DDBJ databases">
        <title>Genome assembly of Pristionchus species.</title>
        <authorList>
            <person name="Yoshida K."/>
            <person name="Sommer R.J."/>
        </authorList>
    </citation>
    <scope>NUCLEOTIDE SEQUENCE [LARGE SCALE GENOMIC DNA]</scope>
    <source>
        <strain evidence="2">RS5460</strain>
    </source>
</reference>
<feature type="non-terminal residue" evidence="1">
    <location>
        <position position="1"/>
    </location>
</feature>